<accession>A0ACA9MCN5</accession>
<evidence type="ECO:0000313" key="1">
    <source>
        <dbReference type="EMBL" id="CAG8583990.1"/>
    </source>
</evidence>
<proteinExistence type="predicted"/>
<protein>
    <submittedName>
        <fullName evidence="1">17054_t:CDS:1</fullName>
    </submittedName>
</protein>
<comment type="caution">
    <text evidence="1">The sequence shown here is derived from an EMBL/GenBank/DDBJ whole genome shotgun (WGS) entry which is preliminary data.</text>
</comment>
<organism evidence="1 2">
    <name type="scientific">Cetraspora pellucida</name>
    <dbReference type="NCBI Taxonomy" id="1433469"/>
    <lineage>
        <taxon>Eukaryota</taxon>
        <taxon>Fungi</taxon>
        <taxon>Fungi incertae sedis</taxon>
        <taxon>Mucoromycota</taxon>
        <taxon>Glomeromycotina</taxon>
        <taxon>Glomeromycetes</taxon>
        <taxon>Diversisporales</taxon>
        <taxon>Gigasporaceae</taxon>
        <taxon>Cetraspora</taxon>
    </lineage>
</organism>
<keyword evidence="2" id="KW-1185">Reference proteome</keyword>
<dbReference type="EMBL" id="CAJVPW010007683">
    <property type="protein sequence ID" value="CAG8583990.1"/>
    <property type="molecule type" value="Genomic_DNA"/>
</dbReference>
<sequence>MSTQNLSNSEPSFSCDNPYVKNHYEKKQTDETANSETATQEHISDNKEIILSDADLEIDNNQKLDTANNRIVTDNNTTNINDTNNIKTEAAEAIEAS</sequence>
<gene>
    <name evidence="1" type="ORF">SPELUC_LOCUS6481</name>
</gene>
<feature type="non-terminal residue" evidence="1">
    <location>
        <position position="97"/>
    </location>
</feature>
<reference evidence="1" key="1">
    <citation type="submission" date="2021-06" db="EMBL/GenBank/DDBJ databases">
        <authorList>
            <person name="Kallberg Y."/>
            <person name="Tangrot J."/>
            <person name="Rosling A."/>
        </authorList>
    </citation>
    <scope>NUCLEOTIDE SEQUENCE</scope>
    <source>
        <strain evidence="1">28 12/20/2015</strain>
    </source>
</reference>
<dbReference type="Proteomes" id="UP000789366">
    <property type="component" value="Unassembled WGS sequence"/>
</dbReference>
<evidence type="ECO:0000313" key="2">
    <source>
        <dbReference type="Proteomes" id="UP000789366"/>
    </source>
</evidence>
<name>A0ACA9MCN5_9GLOM</name>